<comment type="function">
    <text evidence="8">Also involved in hydrogenase metallocenter assembly, probably by participating in the nickel insertion step. This function in hydrogenase biosynthesis requires chaperone activity and the presence of the metal-binding domain, but not PPIase activity.</text>
</comment>
<keyword evidence="6" id="KW-0143">Chaperone</keyword>
<evidence type="ECO:0000313" key="12">
    <source>
        <dbReference type="EMBL" id="AYQ56525.1"/>
    </source>
</evidence>
<dbReference type="OrthoDB" id="9808891at2"/>
<reference evidence="14" key="1">
    <citation type="submission" date="2016-09" db="EMBL/GenBank/DDBJ databases">
        <title>Genome Sequence of Bathymodiolus thermophilus sulfur-oxidizing gill endosymbiont.</title>
        <authorList>
            <person name="Ponnudurai R."/>
            <person name="Kleiner M."/>
            <person name="Sayavedra L."/>
            <person name="Thuermer A."/>
            <person name="Felbeck H."/>
            <person name="Schlueter R."/>
            <person name="Schweder T."/>
            <person name="Markert S."/>
        </authorList>
    </citation>
    <scope>NUCLEOTIDE SEQUENCE [LARGE SCALE GENOMIC DNA]</scope>
    <source>
        <strain evidence="14">BAT/CrabSpa'14</strain>
    </source>
</reference>
<evidence type="ECO:0000313" key="15">
    <source>
        <dbReference type="Proteomes" id="UP000278334"/>
    </source>
</evidence>
<dbReference type="GO" id="GO:0005737">
    <property type="term" value="C:cytoplasm"/>
    <property type="evidence" value="ECO:0007669"/>
    <property type="project" value="UniProtKB-SubCell"/>
</dbReference>
<protein>
    <recommendedName>
        <fullName evidence="10">Peptidyl-prolyl cis-trans isomerase</fullName>
        <ecNumber evidence="10">5.2.1.8</ecNumber>
    </recommendedName>
</protein>
<dbReference type="AlphaFoldDB" id="A0A1J5TU56"/>
<accession>A0A1J5TU56</accession>
<evidence type="ECO:0000256" key="1">
    <source>
        <dbReference type="ARBA" id="ARBA00000971"/>
    </source>
</evidence>
<dbReference type="RefSeq" id="WP_071564747.1">
    <property type="nucleotide sequence ID" value="NZ_CP024634.1"/>
</dbReference>
<keyword evidence="4" id="KW-0963">Cytoplasm</keyword>
<evidence type="ECO:0000259" key="11">
    <source>
        <dbReference type="PROSITE" id="PS50059"/>
    </source>
</evidence>
<dbReference type="Gene3D" id="3.10.50.40">
    <property type="match status" value="1"/>
</dbReference>
<dbReference type="PANTHER" id="PTHR47861">
    <property type="entry name" value="FKBP-TYPE PEPTIDYL-PROLYL CIS-TRANS ISOMERASE SLYD"/>
    <property type="match status" value="1"/>
</dbReference>
<organism evidence="13 14">
    <name type="scientific">Bathymodiolus thermophilus thioautotrophic gill symbiont</name>
    <dbReference type="NCBI Taxonomy" id="2360"/>
    <lineage>
        <taxon>Bacteria</taxon>
        <taxon>Pseudomonadati</taxon>
        <taxon>Pseudomonadota</taxon>
        <taxon>Gammaproteobacteria</taxon>
        <taxon>sulfur-oxidizing symbionts</taxon>
    </lineage>
</organism>
<keyword evidence="5 9" id="KW-0697">Rotamase</keyword>
<gene>
    <name evidence="13" type="ORF">BGC33_10155</name>
    <name evidence="12" type="ORF">MS2017_0797</name>
</gene>
<evidence type="ECO:0000313" key="14">
    <source>
        <dbReference type="Proteomes" id="UP000182798"/>
    </source>
</evidence>
<dbReference type="SUPFAM" id="SSF54534">
    <property type="entry name" value="FKBP-like"/>
    <property type="match status" value="1"/>
</dbReference>
<dbReference type="InterPro" id="IPR046357">
    <property type="entry name" value="PPIase_dom_sf"/>
</dbReference>
<evidence type="ECO:0000256" key="10">
    <source>
        <dbReference type="RuleBase" id="RU003915"/>
    </source>
</evidence>
<feature type="domain" description="PPIase FKBP-type" evidence="11">
    <location>
        <begin position="6"/>
        <end position="95"/>
    </location>
</feature>
<dbReference type="Proteomes" id="UP000182798">
    <property type="component" value="Unassembled WGS sequence"/>
</dbReference>
<dbReference type="InterPro" id="IPR001179">
    <property type="entry name" value="PPIase_FKBP_dom"/>
</dbReference>
<dbReference type="EMBL" id="CP024634">
    <property type="protein sequence ID" value="AYQ56525.1"/>
    <property type="molecule type" value="Genomic_DNA"/>
</dbReference>
<evidence type="ECO:0000256" key="3">
    <source>
        <dbReference type="ARBA" id="ARBA00006577"/>
    </source>
</evidence>
<evidence type="ECO:0000256" key="6">
    <source>
        <dbReference type="ARBA" id="ARBA00023186"/>
    </source>
</evidence>
<dbReference type="EMBL" id="MIQH01000718">
    <property type="protein sequence ID" value="OIR24352.1"/>
    <property type="molecule type" value="Genomic_DNA"/>
</dbReference>
<sequence>MTIKKDKVVEMHCTLTDDKGEVIDSTKGQETMVFLQGHGNIVPGLEKAIEGMKVGESGDIVVQSKDAYGDHHAEGVQTIPKEALEGIDDLTVGMELQSKDEQGNPFIVCVKEINADTIIVDANHPLAGKTLHFNISIESVREASKEELEHGHIHAHGDSCSH</sequence>
<evidence type="ECO:0000256" key="9">
    <source>
        <dbReference type="PROSITE-ProRule" id="PRU00277"/>
    </source>
</evidence>
<evidence type="ECO:0000256" key="7">
    <source>
        <dbReference type="ARBA" id="ARBA00023235"/>
    </source>
</evidence>
<reference evidence="12 15" key="3">
    <citation type="submission" date="2017-11" db="EMBL/GenBank/DDBJ databases">
        <title>Genome sequence of the bacterial symbiont EPR9N from a vent mussel Bathymodiolus thermophilus.</title>
        <authorList>
            <person name="Won Y.-J."/>
        </authorList>
    </citation>
    <scope>NUCLEOTIDE SEQUENCE [LARGE SCALE GENOMIC DNA]</scope>
    <source>
        <strain evidence="12 15">EPR9N</strain>
    </source>
</reference>
<dbReference type="PANTHER" id="PTHR47861:SF3">
    <property type="entry name" value="FKBP-TYPE PEPTIDYL-PROLYL CIS-TRANS ISOMERASE SLYD"/>
    <property type="match status" value="1"/>
</dbReference>
<dbReference type="GO" id="GO:0042026">
    <property type="term" value="P:protein refolding"/>
    <property type="evidence" value="ECO:0007669"/>
    <property type="project" value="UniProtKB-ARBA"/>
</dbReference>
<dbReference type="Proteomes" id="UP000278334">
    <property type="component" value="Chromosome"/>
</dbReference>
<comment type="similarity">
    <text evidence="3 10">Belongs to the FKBP-type PPIase family.</text>
</comment>
<evidence type="ECO:0000313" key="13">
    <source>
        <dbReference type="EMBL" id="OIR24352.1"/>
    </source>
</evidence>
<proteinExistence type="inferred from homology"/>
<dbReference type="GO" id="GO:0003755">
    <property type="term" value="F:peptidyl-prolyl cis-trans isomerase activity"/>
    <property type="evidence" value="ECO:0007669"/>
    <property type="project" value="UniProtKB-UniRule"/>
</dbReference>
<comment type="subcellular location">
    <subcellularLocation>
        <location evidence="2">Cytoplasm</location>
    </subcellularLocation>
</comment>
<evidence type="ECO:0000256" key="5">
    <source>
        <dbReference type="ARBA" id="ARBA00023110"/>
    </source>
</evidence>
<dbReference type="Pfam" id="PF00254">
    <property type="entry name" value="FKBP_C"/>
    <property type="match status" value="1"/>
</dbReference>
<keyword evidence="7 9" id="KW-0413">Isomerase</keyword>
<evidence type="ECO:0000256" key="4">
    <source>
        <dbReference type="ARBA" id="ARBA00022490"/>
    </source>
</evidence>
<comment type="catalytic activity">
    <reaction evidence="1 9 10">
        <text>[protein]-peptidylproline (omega=180) = [protein]-peptidylproline (omega=0)</text>
        <dbReference type="Rhea" id="RHEA:16237"/>
        <dbReference type="Rhea" id="RHEA-COMP:10747"/>
        <dbReference type="Rhea" id="RHEA-COMP:10748"/>
        <dbReference type="ChEBI" id="CHEBI:83833"/>
        <dbReference type="ChEBI" id="CHEBI:83834"/>
        <dbReference type="EC" id="5.2.1.8"/>
    </reaction>
</comment>
<name>A0A1J5TU56_9GAMM</name>
<evidence type="ECO:0000256" key="2">
    <source>
        <dbReference type="ARBA" id="ARBA00004496"/>
    </source>
</evidence>
<evidence type="ECO:0000256" key="8">
    <source>
        <dbReference type="ARBA" id="ARBA00037071"/>
    </source>
</evidence>
<dbReference type="PROSITE" id="PS50059">
    <property type="entry name" value="FKBP_PPIASE"/>
    <property type="match status" value="1"/>
</dbReference>
<dbReference type="EC" id="5.2.1.8" evidence="10"/>
<reference evidence="13" key="2">
    <citation type="journal article" date="2017" name="Stand. Genomic Sci.">
        <title>Genome sequence of the sulfur-oxidizing Bathymodiolus thermophilus gill endosymbiont.</title>
        <authorList>
            <person name="Ponnudurai R."/>
            <person name="Sayavedra L."/>
            <person name="Kleiner M."/>
            <person name="Heiden S.E."/>
            <person name="Thurmer A."/>
            <person name="Felbeck H."/>
            <person name="Schluter R."/>
            <person name="Sievert S.M."/>
            <person name="Daniel R."/>
            <person name="Schweder T."/>
            <person name="Markert S."/>
        </authorList>
    </citation>
    <scope>NUCLEOTIDE SEQUENCE</scope>
    <source>
        <strain evidence="13">BAT/CrabSpa'14</strain>
    </source>
</reference>
<dbReference type="KEGG" id="bthg:MS2017_0797"/>